<keyword evidence="4" id="KW-1185">Reference proteome</keyword>
<dbReference type="Pfam" id="PF14333">
    <property type="entry name" value="DUF4389"/>
    <property type="match status" value="2"/>
</dbReference>
<evidence type="ECO:0000313" key="3">
    <source>
        <dbReference type="EMBL" id="MBF4767142.1"/>
    </source>
</evidence>
<dbReference type="Proteomes" id="UP000660668">
    <property type="component" value="Unassembled WGS sequence"/>
</dbReference>
<feature type="transmembrane region" description="Helical" evidence="2">
    <location>
        <begin position="441"/>
        <end position="468"/>
    </location>
</feature>
<keyword evidence="2" id="KW-1133">Transmembrane helix</keyword>
<keyword evidence="2" id="KW-0812">Transmembrane</keyword>
<feature type="transmembrane region" description="Helical" evidence="2">
    <location>
        <begin position="259"/>
        <end position="285"/>
    </location>
</feature>
<evidence type="ECO:0000256" key="1">
    <source>
        <dbReference type="SAM" id="MobiDB-lite"/>
    </source>
</evidence>
<dbReference type="EMBL" id="JADKPO010000005">
    <property type="protein sequence ID" value="MBF4767142.1"/>
    <property type="molecule type" value="Genomic_DNA"/>
</dbReference>
<gene>
    <name evidence="3" type="ORF">ISU10_05120</name>
</gene>
<feature type="transmembrane region" description="Helical" evidence="2">
    <location>
        <begin position="34"/>
        <end position="60"/>
    </location>
</feature>
<reference evidence="3" key="1">
    <citation type="submission" date="2020-11" db="EMBL/GenBank/DDBJ databases">
        <title>Nocardioides cynanchi sp. nov., isolated from soil of rhizosphere of Cynanchum wilfordii.</title>
        <authorList>
            <person name="Lee J.-S."/>
            <person name="Suh M.K."/>
            <person name="Kim J.-S."/>
        </authorList>
    </citation>
    <scope>NUCLEOTIDE SEQUENCE</scope>
    <source>
        <strain evidence="3">KCTC 19276</strain>
    </source>
</reference>
<evidence type="ECO:0000313" key="4">
    <source>
        <dbReference type="Proteomes" id="UP000660668"/>
    </source>
</evidence>
<sequence length="478" mass="51694">MFSMSAVTYPVHVDARLDSEVSRWLWLLKWLLAIPHYVVLAFLWVAFVVLSVVAFFAILFTGRYPRAIFDFNVGVLRWQWRVSYYAYGALGTDRYPPFTLRDDPDYPAHLEVDYPQRLSRGLVLVKWWLLAIPHYLIVGLLVGGTGYYIGNADDRSHLAATGLIPLLAFVAGVVLLFTGRYPQPLFDFLLGLNRWVLRVAGYAALMTDTYPPFRLDQGGHEDGRGTLTLEPGPTSPAPPPPPAGPPPQSTVSRWTTRRIVSLLAGCVLVFVTLGLAVPGAALLVADQAARDHDGFLMSPEQSLRTTTYAITSAEQMQVDAPAEVTPAAFLGDLKITAVANDPTAVFIGIGPKAAVESYLAGVRHVTLVDLRDGEPVYRTTPGLAPTATPQSQNFWAASASGPGTQEVTWTPASGEWSALVMNADASRAVDVTVTAGAEVPALHWIVAVLLALAALSLAGAVVLIVVPLRGVSRMDVDR</sequence>
<protein>
    <submittedName>
        <fullName evidence="3">DUF4389 domain-containing protein</fullName>
    </submittedName>
</protein>
<comment type="caution">
    <text evidence="3">The sequence shown here is derived from an EMBL/GenBank/DDBJ whole genome shotgun (WGS) entry which is preliminary data.</text>
</comment>
<accession>A0A930YHI2</accession>
<proteinExistence type="predicted"/>
<keyword evidence="2" id="KW-0472">Membrane</keyword>
<organism evidence="3 4">
    <name type="scientific">Nocardioides agariphilus</name>
    <dbReference type="NCBI Taxonomy" id="433664"/>
    <lineage>
        <taxon>Bacteria</taxon>
        <taxon>Bacillati</taxon>
        <taxon>Actinomycetota</taxon>
        <taxon>Actinomycetes</taxon>
        <taxon>Propionibacteriales</taxon>
        <taxon>Nocardioidaceae</taxon>
        <taxon>Nocardioides</taxon>
    </lineage>
</organism>
<feature type="compositionally biased region" description="Pro residues" evidence="1">
    <location>
        <begin position="233"/>
        <end position="248"/>
    </location>
</feature>
<feature type="transmembrane region" description="Helical" evidence="2">
    <location>
        <begin position="127"/>
        <end position="150"/>
    </location>
</feature>
<dbReference type="InterPro" id="IPR025498">
    <property type="entry name" value="DUF4389"/>
</dbReference>
<dbReference type="AlphaFoldDB" id="A0A930YHI2"/>
<feature type="region of interest" description="Disordered" evidence="1">
    <location>
        <begin position="221"/>
        <end position="251"/>
    </location>
</feature>
<name>A0A930YHI2_9ACTN</name>
<evidence type="ECO:0000256" key="2">
    <source>
        <dbReference type="SAM" id="Phobius"/>
    </source>
</evidence>
<feature type="transmembrane region" description="Helical" evidence="2">
    <location>
        <begin position="156"/>
        <end position="177"/>
    </location>
</feature>